<dbReference type="GO" id="GO:0003824">
    <property type="term" value="F:catalytic activity"/>
    <property type="evidence" value="ECO:0007669"/>
    <property type="project" value="InterPro"/>
</dbReference>
<dbReference type="SUPFAM" id="SSF48013">
    <property type="entry name" value="NusB-like"/>
    <property type="match status" value="1"/>
</dbReference>
<evidence type="ECO:0000256" key="2">
    <source>
        <dbReference type="ARBA" id="ARBA00022814"/>
    </source>
</evidence>
<dbReference type="AlphaFoldDB" id="A0A0F8XWZ2"/>
<comment type="similarity">
    <text evidence="1">Belongs to the NusB family.</text>
</comment>
<evidence type="ECO:0000256" key="1">
    <source>
        <dbReference type="ARBA" id="ARBA00005952"/>
    </source>
</evidence>
<keyword evidence="2" id="KW-0889">Transcription antitermination</keyword>
<dbReference type="GO" id="GO:0003723">
    <property type="term" value="F:RNA binding"/>
    <property type="evidence" value="ECO:0007669"/>
    <property type="project" value="UniProtKB-KW"/>
</dbReference>
<evidence type="ECO:0000256" key="4">
    <source>
        <dbReference type="ARBA" id="ARBA00023015"/>
    </source>
</evidence>
<evidence type="ECO:0000313" key="7">
    <source>
        <dbReference type="EMBL" id="KKK73622.1"/>
    </source>
</evidence>
<organism evidence="7">
    <name type="scientific">marine sediment metagenome</name>
    <dbReference type="NCBI Taxonomy" id="412755"/>
    <lineage>
        <taxon>unclassified sequences</taxon>
        <taxon>metagenomes</taxon>
        <taxon>ecological metagenomes</taxon>
    </lineage>
</organism>
<dbReference type="InterPro" id="IPR003141">
    <property type="entry name" value="Pol/His_phosphatase_N"/>
</dbReference>
<feature type="non-terminal residue" evidence="7">
    <location>
        <position position="213"/>
    </location>
</feature>
<accession>A0A0F8XWZ2</accession>
<feature type="domain" description="Polymerase/histidinol phosphatase N-terminal" evidence="6">
    <location>
        <begin position="161"/>
        <end position="210"/>
    </location>
</feature>
<dbReference type="Gene3D" id="3.20.20.140">
    <property type="entry name" value="Metal-dependent hydrolases"/>
    <property type="match status" value="1"/>
</dbReference>
<dbReference type="InterPro" id="IPR011605">
    <property type="entry name" value="NusB_fam"/>
</dbReference>
<dbReference type="InterPro" id="IPR016195">
    <property type="entry name" value="Pol/histidinol_Pase-like"/>
</dbReference>
<dbReference type="Pfam" id="PF01029">
    <property type="entry name" value="NusB"/>
    <property type="match status" value="1"/>
</dbReference>
<reference evidence="7" key="1">
    <citation type="journal article" date="2015" name="Nature">
        <title>Complex archaea that bridge the gap between prokaryotes and eukaryotes.</title>
        <authorList>
            <person name="Spang A."/>
            <person name="Saw J.H."/>
            <person name="Jorgensen S.L."/>
            <person name="Zaremba-Niedzwiedzka K."/>
            <person name="Martijn J."/>
            <person name="Lind A.E."/>
            <person name="van Eijk R."/>
            <person name="Schleper C."/>
            <person name="Guy L."/>
            <person name="Ettema T.J."/>
        </authorList>
    </citation>
    <scope>NUCLEOTIDE SEQUENCE</scope>
</reference>
<evidence type="ECO:0000259" key="6">
    <source>
        <dbReference type="SMART" id="SM00481"/>
    </source>
</evidence>
<keyword evidence="5" id="KW-0804">Transcription</keyword>
<protein>
    <recommendedName>
        <fullName evidence="6">Polymerase/histidinol phosphatase N-terminal domain-containing protein</fullName>
    </recommendedName>
</protein>
<dbReference type="NCBIfam" id="TIGR01951">
    <property type="entry name" value="nusB"/>
    <property type="match status" value="1"/>
</dbReference>
<dbReference type="EMBL" id="LAZR01056703">
    <property type="protein sequence ID" value="KKK73622.1"/>
    <property type="molecule type" value="Genomic_DNA"/>
</dbReference>
<dbReference type="InterPro" id="IPR035926">
    <property type="entry name" value="NusB-like_sf"/>
</dbReference>
<keyword evidence="4" id="KW-0805">Transcription regulation</keyword>
<comment type="caution">
    <text evidence="7">The sequence shown here is derived from an EMBL/GenBank/DDBJ whole genome shotgun (WGS) entry which is preliminary data.</text>
</comment>
<dbReference type="HAMAP" id="MF_00073">
    <property type="entry name" value="NusB"/>
    <property type="match status" value="1"/>
</dbReference>
<dbReference type="Pfam" id="PF02811">
    <property type="entry name" value="PHP"/>
    <property type="match status" value="1"/>
</dbReference>
<dbReference type="GO" id="GO:0006353">
    <property type="term" value="P:DNA-templated transcription termination"/>
    <property type="evidence" value="ECO:0007669"/>
    <property type="project" value="InterPro"/>
</dbReference>
<dbReference type="SUPFAM" id="SSF89550">
    <property type="entry name" value="PHP domain-like"/>
    <property type="match status" value="1"/>
</dbReference>
<dbReference type="Gene3D" id="1.10.940.10">
    <property type="entry name" value="NusB-like"/>
    <property type="match status" value="1"/>
</dbReference>
<keyword evidence="3" id="KW-0694">RNA-binding</keyword>
<sequence>MRKRTLSREIALQALYQLEVRGDEIIKEIDSFCRKQAKEAERSDFAIMLVKGCFPAIKEIDKKIISISENWDLHRMAVIDRNVLRLACYELLYMSDIPPKVSINEAIDLAKKYSTEKSGLFVNGVLDKVYSRYVKNGEEDQDGTSGLEEKVNLKIGKRSGGDLHIHTDYSDGTASPEEVVEEALRLNLQTIAITDHDSIDAIEIAQTFCNRKG</sequence>
<proteinExistence type="inferred from homology"/>
<dbReference type="InterPro" id="IPR006027">
    <property type="entry name" value="NusB_RsmB_TIM44"/>
</dbReference>
<dbReference type="GO" id="GO:0005829">
    <property type="term" value="C:cytosol"/>
    <property type="evidence" value="ECO:0007669"/>
    <property type="project" value="TreeGrafter"/>
</dbReference>
<dbReference type="GO" id="GO:0031564">
    <property type="term" value="P:transcription antitermination"/>
    <property type="evidence" value="ECO:0007669"/>
    <property type="project" value="UniProtKB-KW"/>
</dbReference>
<evidence type="ECO:0000256" key="3">
    <source>
        <dbReference type="ARBA" id="ARBA00022884"/>
    </source>
</evidence>
<dbReference type="InterPro" id="IPR004013">
    <property type="entry name" value="PHP_dom"/>
</dbReference>
<gene>
    <name evidence="7" type="ORF">LCGC14_2892000</name>
</gene>
<dbReference type="PANTHER" id="PTHR11078">
    <property type="entry name" value="N UTILIZATION SUBSTANCE PROTEIN B-RELATED"/>
    <property type="match status" value="1"/>
</dbReference>
<dbReference type="SMART" id="SM00481">
    <property type="entry name" value="POLIIIAc"/>
    <property type="match status" value="1"/>
</dbReference>
<dbReference type="CDD" id="cd00619">
    <property type="entry name" value="Terminator_NusB"/>
    <property type="match status" value="1"/>
</dbReference>
<name>A0A0F8XWZ2_9ZZZZ</name>
<evidence type="ECO:0000256" key="5">
    <source>
        <dbReference type="ARBA" id="ARBA00023163"/>
    </source>
</evidence>
<dbReference type="PANTHER" id="PTHR11078:SF3">
    <property type="entry name" value="ANTITERMINATION NUSB DOMAIN-CONTAINING PROTEIN"/>
    <property type="match status" value="1"/>
</dbReference>